<dbReference type="SUPFAM" id="SSF56112">
    <property type="entry name" value="Protein kinase-like (PK-like)"/>
    <property type="match status" value="1"/>
</dbReference>
<reference evidence="1" key="1">
    <citation type="submission" date="2022-08" db="EMBL/GenBank/DDBJ databases">
        <authorList>
            <person name="Kallberg Y."/>
            <person name="Tangrot J."/>
            <person name="Rosling A."/>
        </authorList>
    </citation>
    <scope>NUCLEOTIDE SEQUENCE</scope>
    <source>
        <strain evidence="1">Wild A</strain>
    </source>
</reference>
<sequence>MTHDLHAACEQYDIDLAIEISKGLREEAVPGTPENYVEIYTECWDNEPDNRPSMNQVVDKLNSIIANLNKTKDEKMNIDNEASLQSSQSSAQHRYTSSVIASSSINNSLHREFSRLSSSVN</sequence>
<protein>
    <submittedName>
        <fullName evidence="1">5715_t:CDS:1</fullName>
    </submittedName>
</protein>
<evidence type="ECO:0000313" key="2">
    <source>
        <dbReference type="Proteomes" id="UP001153678"/>
    </source>
</evidence>
<evidence type="ECO:0000313" key="1">
    <source>
        <dbReference type="EMBL" id="CAI2167263.1"/>
    </source>
</evidence>
<gene>
    <name evidence="1" type="ORF">FWILDA_LOCUS2986</name>
</gene>
<organism evidence="1 2">
    <name type="scientific">Funneliformis geosporum</name>
    <dbReference type="NCBI Taxonomy" id="1117311"/>
    <lineage>
        <taxon>Eukaryota</taxon>
        <taxon>Fungi</taxon>
        <taxon>Fungi incertae sedis</taxon>
        <taxon>Mucoromycota</taxon>
        <taxon>Glomeromycotina</taxon>
        <taxon>Glomeromycetes</taxon>
        <taxon>Glomerales</taxon>
        <taxon>Glomeraceae</taxon>
        <taxon>Funneliformis</taxon>
    </lineage>
</organism>
<comment type="caution">
    <text evidence="1">The sequence shown here is derived from an EMBL/GenBank/DDBJ whole genome shotgun (WGS) entry which is preliminary data.</text>
</comment>
<feature type="non-terminal residue" evidence="1">
    <location>
        <position position="121"/>
    </location>
</feature>
<dbReference type="AlphaFoldDB" id="A0A9W4SFL1"/>
<name>A0A9W4SFL1_9GLOM</name>
<dbReference type="Proteomes" id="UP001153678">
    <property type="component" value="Unassembled WGS sequence"/>
</dbReference>
<keyword evidence="2" id="KW-1185">Reference proteome</keyword>
<dbReference type="EMBL" id="CAMKVN010000374">
    <property type="protein sequence ID" value="CAI2167263.1"/>
    <property type="molecule type" value="Genomic_DNA"/>
</dbReference>
<dbReference type="Gene3D" id="1.10.510.10">
    <property type="entry name" value="Transferase(Phosphotransferase) domain 1"/>
    <property type="match status" value="1"/>
</dbReference>
<dbReference type="OrthoDB" id="10261027at2759"/>
<accession>A0A9W4SFL1</accession>
<proteinExistence type="predicted"/>
<dbReference type="InterPro" id="IPR011009">
    <property type="entry name" value="Kinase-like_dom_sf"/>
</dbReference>